<dbReference type="GO" id="GO:0008270">
    <property type="term" value="F:zinc ion binding"/>
    <property type="evidence" value="ECO:0007669"/>
    <property type="project" value="UniProtKB-KW"/>
</dbReference>
<dbReference type="PROSITE" id="PS50865">
    <property type="entry name" value="ZF_MYND_2"/>
    <property type="match status" value="1"/>
</dbReference>
<evidence type="ECO:0000313" key="7">
    <source>
        <dbReference type="Proteomes" id="UP001221142"/>
    </source>
</evidence>
<evidence type="ECO:0000256" key="2">
    <source>
        <dbReference type="ARBA" id="ARBA00022771"/>
    </source>
</evidence>
<accession>A0AAD7BRN8</accession>
<dbReference type="AlphaFoldDB" id="A0AAD7BRN8"/>
<keyword evidence="7" id="KW-1185">Reference proteome</keyword>
<organism evidence="6 7">
    <name type="scientific">Roridomyces roridus</name>
    <dbReference type="NCBI Taxonomy" id="1738132"/>
    <lineage>
        <taxon>Eukaryota</taxon>
        <taxon>Fungi</taxon>
        <taxon>Dikarya</taxon>
        <taxon>Basidiomycota</taxon>
        <taxon>Agaricomycotina</taxon>
        <taxon>Agaricomycetes</taxon>
        <taxon>Agaricomycetidae</taxon>
        <taxon>Agaricales</taxon>
        <taxon>Marasmiineae</taxon>
        <taxon>Mycenaceae</taxon>
        <taxon>Roridomyces</taxon>
    </lineage>
</organism>
<evidence type="ECO:0000256" key="4">
    <source>
        <dbReference type="PROSITE-ProRule" id="PRU00134"/>
    </source>
</evidence>
<keyword evidence="3" id="KW-0862">Zinc</keyword>
<evidence type="ECO:0000256" key="1">
    <source>
        <dbReference type="ARBA" id="ARBA00022723"/>
    </source>
</evidence>
<evidence type="ECO:0000256" key="3">
    <source>
        <dbReference type="ARBA" id="ARBA00022833"/>
    </source>
</evidence>
<feature type="domain" description="MYND-type" evidence="5">
    <location>
        <begin position="20"/>
        <end position="59"/>
    </location>
</feature>
<dbReference type="InterPro" id="IPR002893">
    <property type="entry name" value="Znf_MYND"/>
</dbReference>
<sequence>MDSPPLSPTPMAIMGQACHYQSCFKSDTVLLSRCGGCRRVAYCSTECQKLDWSLHKPLCKTIAKIETRHSITGVTTLLMLIPRHPTTDVKLLHDLTEDQIAGYKAVCEFLLNRPLTKGEYTLIGADRRCLVCTRTDQLMRIEAAANGTTSQGLIPCPGCNFTFCCSSAHWEAASALHHAPCEDSRAGPRSQCELNVELHAQL</sequence>
<protein>
    <recommendedName>
        <fullName evidence="5">MYND-type domain-containing protein</fullName>
    </recommendedName>
</protein>
<proteinExistence type="predicted"/>
<evidence type="ECO:0000259" key="5">
    <source>
        <dbReference type="PROSITE" id="PS50865"/>
    </source>
</evidence>
<dbReference type="Pfam" id="PF01753">
    <property type="entry name" value="zf-MYND"/>
    <property type="match status" value="1"/>
</dbReference>
<dbReference type="Gene3D" id="6.10.140.2220">
    <property type="match status" value="1"/>
</dbReference>
<reference evidence="6" key="1">
    <citation type="submission" date="2023-03" db="EMBL/GenBank/DDBJ databases">
        <title>Massive genome expansion in bonnet fungi (Mycena s.s.) driven by repeated elements and novel gene families across ecological guilds.</title>
        <authorList>
            <consortium name="Lawrence Berkeley National Laboratory"/>
            <person name="Harder C.B."/>
            <person name="Miyauchi S."/>
            <person name="Viragh M."/>
            <person name="Kuo A."/>
            <person name="Thoen E."/>
            <person name="Andreopoulos B."/>
            <person name="Lu D."/>
            <person name="Skrede I."/>
            <person name="Drula E."/>
            <person name="Henrissat B."/>
            <person name="Morin E."/>
            <person name="Kohler A."/>
            <person name="Barry K."/>
            <person name="LaButti K."/>
            <person name="Morin E."/>
            <person name="Salamov A."/>
            <person name="Lipzen A."/>
            <person name="Mereny Z."/>
            <person name="Hegedus B."/>
            <person name="Baldrian P."/>
            <person name="Stursova M."/>
            <person name="Weitz H."/>
            <person name="Taylor A."/>
            <person name="Grigoriev I.V."/>
            <person name="Nagy L.G."/>
            <person name="Martin F."/>
            <person name="Kauserud H."/>
        </authorList>
    </citation>
    <scope>NUCLEOTIDE SEQUENCE</scope>
    <source>
        <strain evidence="6">9284</strain>
    </source>
</reference>
<evidence type="ECO:0000313" key="6">
    <source>
        <dbReference type="EMBL" id="KAJ7628767.1"/>
    </source>
</evidence>
<dbReference type="Proteomes" id="UP001221142">
    <property type="component" value="Unassembled WGS sequence"/>
</dbReference>
<dbReference type="EMBL" id="JARKIF010000010">
    <property type="protein sequence ID" value="KAJ7628767.1"/>
    <property type="molecule type" value="Genomic_DNA"/>
</dbReference>
<keyword evidence="2 4" id="KW-0863">Zinc-finger</keyword>
<gene>
    <name evidence="6" type="ORF">FB45DRAFT_1028831</name>
</gene>
<comment type="caution">
    <text evidence="6">The sequence shown here is derived from an EMBL/GenBank/DDBJ whole genome shotgun (WGS) entry which is preliminary data.</text>
</comment>
<name>A0AAD7BRN8_9AGAR</name>
<dbReference type="SUPFAM" id="SSF144232">
    <property type="entry name" value="HIT/MYND zinc finger-like"/>
    <property type="match status" value="1"/>
</dbReference>
<keyword evidence="1" id="KW-0479">Metal-binding</keyword>